<dbReference type="Pfam" id="PF00221">
    <property type="entry name" value="Lyase_aromatic"/>
    <property type="match status" value="1"/>
</dbReference>
<dbReference type="Proteomes" id="UP000244338">
    <property type="component" value="Unassembled WGS sequence"/>
</dbReference>
<evidence type="ECO:0000256" key="1">
    <source>
        <dbReference type="ARBA" id="ARBA00023239"/>
    </source>
</evidence>
<dbReference type="Gene3D" id="1.10.275.10">
    <property type="entry name" value="Fumarase/aspartase (N-terminal domain)"/>
    <property type="match status" value="1"/>
</dbReference>
<evidence type="ECO:0000313" key="2">
    <source>
        <dbReference type="EMBL" id="PTQ56880.1"/>
    </source>
</evidence>
<dbReference type="FunFam" id="1.10.275.10:FF:000005">
    <property type="entry name" value="Histidine ammonia-lyase"/>
    <property type="match status" value="1"/>
</dbReference>
<gene>
    <name evidence="2" type="ORF">BSOLF_2556</name>
</gene>
<dbReference type="InterPro" id="IPR024083">
    <property type="entry name" value="Fumarase/histidase_N"/>
</dbReference>
<sequence length="508" mass="54498">MSGTVRLDGRSLTIEALEQIALCRYKVELAPEAVARVEKAHLVLHELAAKGIPIYGFNRGVGINKDREISSDFFENYNRNLIYSHSAGIEPAATEEQARAVLAARLNTLLLGATGVHPQVVNMYRDFLNAGIHPVLPLRGSVGAADITVLSHIGLAMIGEGDVIYKGATVPASDALRRAGLAPLKLGPKDGLAIVSSNALSAGIGALVLGEAARLLETADIVFALSLEAIRGCISPLDEAAYRLRPYEGAAESAAFVRSLLAGGDLPELDTSSKIQDPLSFRSACHVHGAARDSLAYACKLLLVQLNSSDDNPCLLADEQRIVPSSNFDVTAWTLAFEMLGIALSHVSKISCYRAIKLGTPQFTGLPRFLSPDPALAIAYGTIQKTFTSLDAEIRHLSNPVSADYFSLSGDMEDHANNTPLVVRKTAEIIDRLYYILSMEAMHAAQAIDLREAVRLGQGTREAYAAIRSVVPVLSQDRFLTPDIQAVYKLLASSELLKRTKGGMAANE</sequence>
<dbReference type="InterPro" id="IPR008948">
    <property type="entry name" value="L-Aspartase-like"/>
</dbReference>
<dbReference type="PANTHER" id="PTHR10362">
    <property type="entry name" value="HISTIDINE AMMONIA-LYASE"/>
    <property type="match status" value="1"/>
</dbReference>
<protein>
    <submittedName>
        <fullName evidence="2">Histidine ammonia-lyase</fullName>
    </submittedName>
</protein>
<dbReference type="EMBL" id="PEBX01000017">
    <property type="protein sequence ID" value="PTQ56880.1"/>
    <property type="molecule type" value="Genomic_DNA"/>
</dbReference>
<dbReference type="GO" id="GO:0016841">
    <property type="term" value="F:ammonia-lyase activity"/>
    <property type="evidence" value="ECO:0007669"/>
    <property type="project" value="UniProtKB-ARBA"/>
</dbReference>
<dbReference type="InterPro" id="IPR001106">
    <property type="entry name" value="Aromatic_Lyase"/>
</dbReference>
<evidence type="ECO:0000313" key="3">
    <source>
        <dbReference type="Proteomes" id="UP000244338"/>
    </source>
</evidence>
<dbReference type="AlphaFoldDB" id="A0A2R6Y2G9"/>
<keyword evidence="1 2" id="KW-0456">Lyase</keyword>
<dbReference type="CDD" id="cd00332">
    <property type="entry name" value="PAL-HAL"/>
    <property type="match status" value="1"/>
</dbReference>
<organism evidence="2 3">
    <name type="scientific">Candidatus Carbonibacillus altaicus</name>
    <dbReference type="NCBI Taxonomy" id="2163959"/>
    <lineage>
        <taxon>Bacteria</taxon>
        <taxon>Bacillati</taxon>
        <taxon>Bacillota</taxon>
        <taxon>Bacilli</taxon>
        <taxon>Bacillales</taxon>
        <taxon>Candidatus Carbonibacillus</taxon>
    </lineage>
</organism>
<dbReference type="SUPFAM" id="SSF48557">
    <property type="entry name" value="L-aspartase-like"/>
    <property type="match status" value="1"/>
</dbReference>
<reference evidence="3" key="1">
    <citation type="journal article" date="2018" name="Sci. Rep.">
        <title>Lignite coal burning seam in the remote Altai Mountains harbors a hydrogen-driven thermophilic microbial community.</title>
        <authorList>
            <person name="Kadnikov V.V."/>
            <person name="Mardanov A.V."/>
            <person name="Ivasenko D.A."/>
            <person name="Antsiferov D.V."/>
            <person name="Beletsky A.V."/>
            <person name="Karnachuk O.V."/>
            <person name="Ravin N.V."/>
        </authorList>
    </citation>
    <scope>NUCLEOTIDE SEQUENCE [LARGE SCALE GENOMIC DNA]</scope>
</reference>
<dbReference type="Gene3D" id="1.20.200.10">
    <property type="entry name" value="Fumarase/aspartase (Central domain)"/>
    <property type="match status" value="1"/>
</dbReference>
<proteinExistence type="predicted"/>
<comment type="caution">
    <text evidence="2">The sequence shown here is derived from an EMBL/GenBank/DDBJ whole genome shotgun (WGS) entry which is preliminary data.</text>
</comment>
<accession>A0A2R6Y2G9</accession>
<name>A0A2R6Y2G9_9BACL</name>